<evidence type="ECO:0000256" key="1">
    <source>
        <dbReference type="ARBA" id="ARBA00001335"/>
    </source>
</evidence>
<dbReference type="GO" id="GO:0008237">
    <property type="term" value="F:metallopeptidase activity"/>
    <property type="evidence" value="ECO:0007669"/>
    <property type="project" value="UniProtKB-KW"/>
</dbReference>
<evidence type="ECO:0000313" key="14">
    <source>
        <dbReference type="EnsemblMetazoa" id="CLYHEMP012935.1"/>
    </source>
</evidence>
<evidence type="ECO:0000256" key="12">
    <source>
        <dbReference type="ARBA" id="ARBA00023049"/>
    </source>
</evidence>
<comment type="cofactor">
    <cofactor evidence="2">
        <name>Zn(2+)</name>
        <dbReference type="ChEBI" id="CHEBI:29105"/>
    </cofactor>
</comment>
<keyword evidence="10 13" id="KW-0378">Hydrolase</keyword>
<dbReference type="OrthoDB" id="9880441at2759"/>
<evidence type="ECO:0000256" key="3">
    <source>
        <dbReference type="ARBA" id="ARBA00008290"/>
    </source>
</evidence>
<dbReference type="EC" id="3.4.11.21" evidence="5"/>
<accession>A0A7M5WTL3</accession>
<evidence type="ECO:0000256" key="5">
    <source>
        <dbReference type="ARBA" id="ARBA00011965"/>
    </source>
</evidence>
<comment type="catalytic activity">
    <reaction evidence="1">
        <text>Release of an N-terminal aspartate or glutamate from a peptide, with a preference for aspartate.</text>
        <dbReference type="EC" id="3.4.11.21"/>
    </reaction>
</comment>
<evidence type="ECO:0000256" key="6">
    <source>
        <dbReference type="ARBA" id="ARBA00015118"/>
    </source>
</evidence>
<name>A0A7M5WTL3_9CNID</name>
<dbReference type="AlphaFoldDB" id="A0A7M5WTL3"/>
<evidence type="ECO:0000256" key="11">
    <source>
        <dbReference type="ARBA" id="ARBA00022833"/>
    </source>
</evidence>
<dbReference type="PANTHER" id="PTHR28570:SF3">
    <property type="entry name" value="ASPARTYL AMINOPEPTIDASE"/>
    <property type="match status" value="1"/>
</dbReference>
<dbReference type="CDD" id="cd05658">
    <property type="entry name" value="M18_DAP"/>
    <property type="match status" value="1"/>
</dbReference>
<dbReference type="GO" id="GO:0004177">
    <property type="term" value="F:aminopeptidase activity"/>
    <property type="evidence" value="ECO:0007669"/>
    <property type="project" value="UniProtKB-KW"/>
</dbReference>
<dbReference type="NCBIfam" id="NF002759">
    <property type="entry name" value="PRK02813.1"/>
    <property type="match status" value="1"/>
</dbReference>
<reference evidence="14" key="1">
    <citation type="submission" date="2021-01" db="UniProtKB">
        <authorList>
            <consortium name="EnsemblMetazoa"/>
        </authorList>
    </citation>
    <scope>IDENTIFICATION</scope>
</reference>
<dbReference type="GeneID" id="136822131"/>
<dbReference type="Pfam" id="PF02127">
    <property type="entry name" value="Peptidase_M18"/>
    <property type="match status" value="1"/>
</dbReference>
<dbReference type="GO" id="GO:0008270">
    <property type="term" value="F:zinc ion binding"/>
    <property type="evidence" value="ECO:0007669"/>
    <property type="project" value="InterPro"/>
</dbReference>
<comment type="subunit">
    <text evidence="4">Tetrahedron-shaped homododecamer built from six homodimers.</text>
</comment>
<comment type="similarity">
    <text evidence="3 13">Belongs to the peptidase M18 family.</text>
</comment>
<dbReference type="PRINTS" id="PR00932">
    <property type="entry name" value="AMINO1PTASE"/>
</dbReference>
<evidence type="ECO:0000256" key="7">
    <source>
        <dbReference type="ARBA" id="ARBA00022438"/>
    </source>
</evidence>
<dbReference type="GO" id="GO:0005737">
    <property type="term" value="C:cytoplasm"/>
    <property type="evidence" value="ECO:0007669"/>
    <property type="project" value="UniProtKB-ARBA"/>
</dbReference>
<dbReference type="InterPro" id="IPR001948">
    <property type="entry name" value="Peptidase_M18"/>
</dbReference>
<dbReference type="Proteomes" id="UP000594262">
    <property type="component" value="Unplaced"/>
</dbReference>
<dbReference type="FunFam" id="2.30.250.10:FF:000001">
    <property type="entry name" value="Aspartyl aminopeptidase 1"/>
    <property type="match status" value="1"/>
</dbReference>
<protein>
    <recommendedName>
        <fullName evidence="6">Aspartyl aminopeptidase</fullName>
        <ecNumber evidence="5">3.4.11.21</ecNumber>
    </recommendedName>
</protein>
<keyword evidence="12 13" id="KW-0482">Metalloprotease</keyword>
<evidence type="ECO:0000256" key="10">
    <source>
        <dbReference type="ARBA" id="ARBA00022801"/>
    </source>
</evidence>
<dbReference type="EnsemblMetazoa" id="CLYHEMT012935.1">
    <property type="protein sequence ID" value="CLYHEMP012935.1"/>
    <property type="gene ID" value="CLYHEMG012935"/>
</dbReference>
<evidence type="ECO:0000256" key="4">
    <source>
        <dbReference type="ARBA" id="ARBA00011395"/>
    </source>
</evidence>
<dbReference type="SUPFAM" id="SSF53187">
    <property type="entry name" value="Zn-dependent exopeptidases"/>
    <property type="match status" value="1"/>
</dbReference>
<evidence type="ECO:0000256" key="9">
    <source>
        <dbReference type="ARBA" id="ARBA00022723"/>
    </source>
</evidence>
<evidence type="ECO:0000256" key="2">
    <source>
        <dbReference type="ARBA" id="ARBA00001947"/>
    </source>
</evidence>
<evidence type="ECO:0000256" key="13">
    <source>
        <dbReference type="RuleBase" id="RU004386"/>
    </source>
</evidence>
<evidence type="ECO:0000313" key="15">
    <source>
        <dbReference type="Proteomes" id="UP000594262"/>
    </source>
</evidence>
<dbReference type="SUPFAM" id="SSF101821">
    <property type="entry name" value="Aminopeptidase/glucanase lid domain"/>
    <property type="match status" value="1"/>
</dbReference>
<keyword evidence="7 13" id="KW-0031">Aminopeptidase</keyword>
<dbReference type="GO" id="GO:0006508">
    <property type="term" value="P:proteolysis"/>
    <property type="evidence" value="ECO:0007669"/>
    <property type="project" value="UniProtKB-KW"/>
</dbReference>
<organism evidence="14 15">
    <name type="scientific">Clytia hemisphaerica</name>
    <dbReference type="NCBI Taxonomy" id="252671"/>
    <lineage>
        <taxon>Eukaryota</taxon>
        <taxon>Metazoa</taxon>
        <taxon>Cnidaria</taxon>
        <taxon>Hydrozoa</taxon>
        <taxon>Hydroidolina</taxon>
        <taxon>Leptothecata</taxon>
        <taxon>Obeliida</taxon>
        <taxon>Clytiidae</taxon>
        <taxon>Clytia</taxon>
    </lineage>
</organism>
<keyword evidence="8 13" id="KW-0645">Protease</keyword>
<sequence>MVKFSKEKVLESAEELVKFVNGSPSPYHAVDQCIQRLDASGFQRLDERHSWELAKGGKYYLTRNDSTIFAFAVGKKFVTGNGVSMVGAHTDSPCFKLKPKSKQESEGCLLVGTQCYGGGIWHTWFDRDLGAAGQVIVETEEGKYESKLFRIDDPILRVPNICIHLNRTMNDNHSVNKETQTPAVLATKCIDEEMNEFVNSDENTAAGKHHGAFIERICSVLSCKPEQIIDFDICLADTQPAAIGGVHKEFIFSPRLDNLFNAYTSLQALINSCVDQKSLDDETNIRMIALYDNEEVGSQSAQGAGSAVTEWVLRRICQCFGGAFEQTIANSYLLSVDQAHAVHPNYAAKHENNHKPQLHKGIVIKTNANQRYATTAITGSIIRLIAKKCGVPLQDVVVRNDSTCGSTIGPIMSAKLGVRTLDMGGPMLSMHSIREQCCTTSVQQGVTLFHAFFEEFPGIDRDLSAN</sequence>
<dbReference type="InterPro" id="IPR023358">
    <property type="entry name" value="Peptidase_M18_dom2"/>
</dbReference>
<dbReference type="Gene3D" id="2.30.250.10">
    <property type="entry name" value="Aminopeptidase i, Domain 2"/>
    <property type="match status" value="1"/>
</dbReference>
<dbReference type="RefSeq" id="XP_066934466.1">
    <property type="nucleotide sequence ID" value="XM_067078365.1"/>
</dbReference>
<dbReference type="PANTHER" id="PTHR28570">
    <property type="entry name" value="ASPARTYL AMINOPEPTIDASE"/>
    <property type="match status" value="1"/>
</dbReference>
<evidence type="ECO:0000256" key="8">
    <source>
        <dbReference type="ARBA" id="ARBA00022670"/>
    </source>
</evidence>
<keyword evidence="15" id="KW-1185">Reference proteome</keyword>
<dbReference type="Gene3D" id="3.40.630.10">
    <property type="entry name" value="Zn peptidases"/>
    <property type="match status" value="1"/>
</dbReference>
<keyword evidence="11 13" id="KW-0862">Zinc</keyword>
<keyword evidence="9 13" id="KW-0479">Metal-binding</keyword>
<proteinExistence type="inferred from homology"/>